<sequence>LASLGKPVLLCRAEHNSRELLKRTLMGWSKRCLSIAEGARVMITRNVWTSKGFVNGGQGVVKKIWFLPTVI</sequence>
<evidence type="ECO:0000313" key="2">
    <source>
        <dbReference type="Proteomes" id="UP001362999"/>
    </source>
</evidence>
<evidence type="ECO:0000313" key="1">
    <source>
        <dbReference type="EMBL" id="KAK7001156.1"/>
    </source>
</evidence>
<gene>
    <name evidence="1" type="ORF">R3P38DRAFT_2559382</name>
</gene>
<name>A0AAW0A545_9AGAR</name>
<dbReference type="AlphaFoldDB" id="A0AAW0A545"/>
<feature type="non-terminal residue" evidence="1">
    <location>
        <position position="1"/>
    </location>
</feature>
<organism evidence="1 2">
    <name type="scientific">Favolaschia claudopus</name>
    <dbReference type="NCBI Taxonomy" id="2862362"/>
    <lineage>
        <taxon>Eukaryota</taxon>
        <taxon>Fungi</taxon>
        <taxon>Dikarya</taxon>
        <taxon>Basidiomycota</taxon>
        <taxon>Agaricomycotina</taxon>
        <taxon>Agaricomycetes</taxon>
        <taxon>Agaricomycetidae</taxon>
        <taxon>Agaricales</taxon>
        <taxon>Marasmiineae</taxon>
        <taxon>Mycenaceae</taxon>
        <taxon>Favolaschia</taxon>
    </lineage>
</organism>
<comment type="caution">
    <text evidence="1">The sequence shown here is derived from an EMBL/GenBank/DDBJ whole genome shotgun (WGS) entry which is preliminary data.</text>
</comment>
<keyword evidence="2" id="KW-1185">Reference proteome</keyword>
<dbReference type="Proteomes" id="UP001362999">
    <property type="component" value="Unassembled WGS sequence"/>
</dbReference>
<dbReference type="EMBL" id="JAWWNJ010000084">
    <property type="protein sequence ID" value="KAK7001156.1"/>
    <property type="molecule type" value="Genomic_DNA"/>
</dbReference>
<proteinExistence type="predicted"/>
<reference evidence="1 2" key="1">
    <citation type="journal article" date="2024" name="J Genomics">
        <title>Draft genome sequencing and assembly of Favolaschia claudopus CIRM-BRFM 2984 isolated from oak limbs.</title>
        <authorList>
            <person name="Navarro D."/>
            <person name="Drula E."/>
            <person name="Chaduli D."/>
            <person name="Cazenave R."/>
            <person name="Ahrendt S."/>
            <person name="Wang J."/>
            <person name="Lipzen A."/>
            <person name="Daum C."/>
            <person name="Barry K."/>
            <person name="Grigoriev I.V."/>
            <person name="Favel A."/>
            <person name="Rosso M.N."/>
            <person name="Martin F."/>
        </authorList>
    </citation>
    <scope>NUCLEOTIDE SEQUENCE [LARGE SCALE GENOMIC DNA]</scope>
    <source>
        <strain evidence="1 2">CIRM-BRFM 2984</strain>
    </source>
</reference>
<accession>A0AAW0A545</accession>
<protein>
    <submittedName>
        <fullName evidence="1">Uncharacterized protein</fullName>
    </submittedName>
</protein>